<dbReference type="Proteomes" id="UP001652661">
    <property type="component" value="Chromosome 2L"/>
</dbReference>
<dbReference type="OrthoDB" id="7975395at2759"/>
<reference evidence="2" key="1">
    <citation type="submission" date="2025-05" db="UniProtKB">
        <authorList>
            <consortium name="RefSeq"/>
        </authorList>
    </citation>
    <scope>NUCLEOTIDE SEQUENCE [LARGE SCALE GENOMIC DNA]</scope>
    <source>
        <strain evidence="2">14028-0561.14</strain>
    </source>
</reference>
<feature type="signal peptide" evidence="1">
    <location>
        <begin position="1"/>
        <end position="20"/>
    </location>
</feature>
<keyword evidence="1" id="KW-0732">Signal</keyword>
<dbReference type="SMART" id="SM00675">
    <property type="entry name" value="DM11"/>
    <property type="match status" value="1"/>
</dbReference>
<evidence type="ECO:0000313" key="2">
    <source>
        <dbReference type="Proteomes" id="UP001652661"/>
    </source>
</evidence>
<evidence type="ECO:0000256" key="1">
    <source>
        <dbReference type="SAM" id="SignalP"/>
    </source>
</evidence>
<sequence>MWTKLRIVVFQLCLITLTQATEYQFKIDDEGVYRPCENQPGNPSNVDALLDMSKLKVATHGGVLEIEGEPPVIWKDVQPGDTITFLGQIYRMEHNTWQKTMFSASSKNFCRNMFEKGQLWYQFWTQHITNSDEIKTKCLNTPGAVLKIEKYQLEMKANVNIPSFEGRYKLVILLEAFDKRNTKRPVSICTEIRGNMVKV</sequence>
<proteinExistence type="predicted"/>
<reference evidence="3" key="2">
    <citation type="submission" date="2025-08" db="UniProtKB">
        <authorList>
            <consortium name="RefSeq"/>
        </authorList>
    </citation>
    <scope>IDENTIFICATION</scope>
    <source>
        <strain evidence="3">14028-0561.14</strain>
        <tissue evidence="3">Whole fly</tissue>
    </source>
</reference>
<keyword evidence="2" id="KW-1185">Reference proteome</keyword>
<feature type="chain" id="PRO_5028459527" evidence="1">
    <location>
        <begin position="21"/>
        <end position="199"/>
    </location>
</feature>
<dbReference type="AlphaFoldDB" id="A0A6P4J8Y0"/>
<protein>
    <submittedName>
        <fullName evidence="3">Uncharacterized protein CheB42a</fullName>
    </submittedName>
</protein>
<gene>
    <name evidence="3" type="primary">CheB42a</name>
</gene>
<evidence type="ECO:0000313" key="3">
    <source>
        <dbReference type="RefSeq" id="XP_017031058.1"/>
    </source>
</evidence>
<accession>A0A6P4J8Y0</accession>
<name>A0A6P4J8Y0_DROKI</name>
<organism evidence="2 3">
    <name type="scientific">Drosophila kikkawai</name>
    <name type="common">Fruit fly</name>
    <dbReference type="NCBI Taxonomy" id="30033"/>
    <lineage>
        <taxon>Eukaryota</taxon>
        <taxon>Metazoa</taxon>
        <taxon>Ecdysozoa</taxon>
        <taxon>Arthropoda</taxon>
        <taxon>Hexapoda</taxon>
        <taxon>Insecta</taxon>
        <taxon>Pterygota</taxon>
        <taxon>Neoptera</taxon>
        <taxon>Endopterygota</taxon>
        <taxon>Diptera</taxon>
        <taxon>Brachycera</taxon>
        <taxon>Muscomorpha</taxon>
        <taxon>Ephydroidea</taxon>
        <taxon>Drosophilidae</taxon>
        <taxon>Drosophila</taxon>
        <taxon>Sophophora</taxon>
    </lineage>
</organism>
<dbReference type="RefSeq" id="XP_017031058.1">
    <property type="nucleotide sequence ID" value="XM_017175569.3"/>
</dbReference>
<dbReference type="InterPro" id="IPR006601">
    <property type="entry name" value="Uncharacterised_DM11_DROME"/>
</dbReference>